<dbReference type="InterPro" id="IPR001387">
    <property type="entry name" value="Cro/C1-type_HTH"/>
</dbReference>
<keyword evidence="3" id="KW-0804">Transcription</keyword>
<evidence type="ECO:0000256" key="3">
    <source>
        <dbReference type="ARBA" id="ARBA00023163"/>
    </source>
</evidence>
<sequence>MSDEWTEVKKSSVNGRPRGMGAPKEDGSSNNNTFSAPIGPVGSASYAHHKNSKPQSRGPGINTSVPGAQVEQKFNAGHNKQKAPLVTNARKLEEEDEDFHVNRVGREVAMKIQQARTEKNMTRSELANAINEKVSVLSEIENGNAVMNLAIIAKIERALGTTVRLGKKKAKKIVTQIN</sequence>
<dbReference type="CDD" id="cd00093">
    <property type="entry name" value="HTH_XRE"/>
    <property type="match status" value="1"/>
</dbReference>
<evidence type="ECO:0000256" key="1">
    <source>
        <dbReference type="ARBA" id="ARBA00023015"/>
    </source>
</evidence>
<evidence type="ECO:0000313" key="6">
    <source>
        <dbReference type="EMBL" id="KAL0490488.1"/>
    </source>
</evidence>
<dbReference type="EMBL" id="JAOPGA020001688">
    <property type="protein sequence ID" value="KAL0490488.1"/>
    <property type="molecule type" value="Genomic_DNA"/>
</dbReference>
<dbReference type="Pfam" id="PF01381">
    <property type="entry name" value="HTH_3"/>
    <property type="match status" value="1"/>
</dbReference>
<dbReference type="PROSITE" id="PS50943">
    <property type="entry name" value="HTH_CROC1"/>
    <property type="match status" value="1"/>
</dbReference>
<dbReference type="InterPro" id="IPR010982">
    <property type="entry name" value="Lambda_DNA-bd_dom_sf"/>
</dbReference>
<organism evidence="6 7">
    <name type="scientific">Acrasis kona</name>
    <dbReference type="NCBI Taxonomy" id="1008807"/>
    <lineage>
        <taxon>Eukaryota</taxon>
        <taxon>Discoba</taxon>
        <taxon>Heterolobosea</taxon>
        <taxon>Tetramitia</taxon>
        <taxon>Eutetramitia</taxon>
        <taxon>Acrasidae</taxon>
        <taxon>Acrasis</taxon>
    </lineage>
</organism>
<comment type="caution">
    <text evidence="6">The sequence shown here is derived from an EMBL/GenBank/DDBJ whole genome shotgun (WGS) entry which is preliminary data.</text>
</comment>
<dbReference type="SMART" id="SM00530">
    <property type="entry name" value="HTH_XRE"/>
    <property type="match status" value="1"/>
</dbReference>
<name>A0AAW2ZKV4_9EUKA</name>
<proteinExistence type="predicted"/>
<keyword evidence="1" id="KW-0805">Transcription regulation</keyword>
<dbReference type="AlphaFoldDB" id="A0AAW2ZKV4"/>
<dbReference type="PANTHER" id="PTHR10245">
    <property type="entry name" value="ENDOTHELIAL DIFFERENTIATION-RELATED FACTOR 1 MULTIPROTEIN BRIDGING FACTOR 1"/>
    <property type="match status" value="1"/>
</dbReference>
<dbReference type="PANTHER" id="PTHR10245:SF15">
    <property type="entry name" value="ENDOTHELIAL DIFFERENTIATION-RELATED FACTOR 1"/>
    <property type="match status" value="1"/>
</dbReference>
<dbReference type="SUPFAM" id="SSF47413">
    <property type="entry name" value="lambda repressor-like DNA-binding domains"/>
    <property type="match status" value="1"/>
</dbReference>
<evidence type="ECO:0000259" key="5">
    <source>
        <dbReference type="PROSITE" id="PS50943"/>
    </source>
</evidence>
<dbReference type="Gene3D" id="1.10.260.40">
    <property type="entry name" value="lambda repressor-like DNA-binding domains"/>
    <property type="match status" value="1"/>
</dbReference>
<feature type="domain" description="HTH cro/C1-type" evidence="5">
    <location>
        <begin position="112"/>
        <end position="165"/>
    </location>
</feature>
<evidence type="ECO:0000256" key="4">
    <source>
        <dbReference type="SAM" id="MobiDB-lite"/>
    </source>
</evidence>
<dbReference type="InterPro" id="IPR013729">
    <property type="entry name" value="MBF1_N"/>
</dbReference>
<feature type="compositionally biased region" description="Basic and acidic residues" evidence="4">
    <location>
        <begin position="1"/>
        <end position="10"/>
    </location>
</feature>
<keyword evidence="7" id="KW-1185">Reference proteome</keyword>
<evidence type="ECO:0000313" key="7">
    <source>
        <dbReference type="Proteomes" id="UP001431209"/>
    </source>
</evidence>
<feature type="region of interest" description="Disordered" evidence="4">
    <location>
        <begin position="1"/>
        <end position="91"/>
    </location>
</feature>
<evidence type="ECO:0000256" key="2">
    <source>
        <dbReference type="ARBA" id="ARBA00023125"/>
    </source>
</evidence>
<reference evidence="6 7" key="1">
    <citation type="submission" date="2024-03" db="EMBL/GenBank/DDBJ databases">
        <title>The Acrasis kona genome and developmental transcriptomes reveal deep origins of eukaryotic multicellular pathways.</title>
        <authorList>
            <person name="Sheikh S."/>
            <person name="Fu C.-J."/>
            <person name="Brown M.W."/>
            <person name="Baldauf S.L."/>
        </authorList>
    </citation>
    <scope>NUCLEOTIDE SEQUENCE [LARGE SCALE GENOMIC DNA]</scope>
    <source>
        <strain evidence="6 7">ATCC MYA-3509</strain>
    </source>
</reference>
<accession>A0AAW2ZKV4</accession>
<dbReference type="Proteomes" id="UP001431209">
    <property type="component" value="Unassembled WGS sequence"/>
</dbReference>
<dbReference type="GO" id="GO:0005634">
    <property type="term" value="C:nucleus"/>
    <property type="evidence" value="ECO:0007669"/>
    <property type="project" value="TreeGrafter"/>
</dbReference>
<gene>
    <name evidence="6" type="ORF">AKO1_009540</name>
</gene>
<keyword evidence="2" id="KW-0238">DNA-binding</keyword>
<dbReference type="Pfam" id="PF08523">
    <property type="entry name" value="MBF1"/>
    <property type="match status" value="1"/>
</dbReference>
<dbReference type="GO" id="GO:0003677">
    <property type="term" value="F:DNA binding"/>
    <property type="evidence" value="ECO:0007669"/>
    <property type="project" value="UniProtKB-KW"/>
</dbReference>
<protein>
    <submittedName>
        <fullName evidence="6">Multiprotein-bridging factor</fullName>
    </submittedName>
</protein>